<evidence type="ECO:0000256" key="1">
    <source>
        <dbReference type="SAM" id="MobiDB-lite"/>
    </source>
</evidence>
<dbReference type="AlphaFoldDB" id="A0AAE0YQD9"/>
<accession>A0AAE0YQD9</accession>
<feature type="compositionally biased region" description="Polar residues" evidence="1">
    <location>
        <begin position="95"/>
        <end position="104"/>
    </location>
</feature>
<name>A0AAE0YQD9_9GAST</name>
<dbReference type="Proteomes" id="UP001283361">
    <property type="component" value="Unassembled WGS sequence"/>
</dbReference>
<sequence length="171" mass="19044">MEYHRCSRGLQRQSSEENLDYEQVRNDRKIVERSVRQMNGGNPELLRRTFPARQSWAVRVRPRGCGRSGAERQPCHVQIPFDPSSRPTHDCKPSSEASSINGPTFQHGESRKMSDLIPTLDGCKNLSQMAWAGQRMTRDLKLISQGGRPMAKPWSAPRVGQYPGVAGGGGG</sequence>
<proteinExistence type="predicted"/>
<gene>
    <name evidence="2" type="ORF">RRG08_010016</name>
</gene>
<evidence type="ECO:0000313" key="2">
    <source>
        <dbReference type="EMBL" id="KAK3753597.1"/>
    </source>
</evidence>
<feature type="region of interest" description="Disordered" evidence="1">
    <location>
        <begin position="146"/>
        <end position="171"/>
    </location>
</feature>
<protein>
    <submittedName>
        <fullName evidence="2">Uncharacterized protein</fullName>
    </submittedName>
</protein>
<comment type="caution">
    <text evidence="2">The sequence shown here is derived from an EMBL/GenBank/DDBJ whole genome shotgun (WGS) entry which is preliminary data.</text>
</comment>
<feature type="region of interest" description="Disordered" evidence="1">
    <location>
        <begin position="1"/>
        <end position="23"/>
    </location>
</feature>
<evidence type="ECO:0000313" key="3">
    <source>
        <dbReference type="Proteomes" id="UP001283361"/>
    </source>
</evidence>
<feature type="region of interest" description="Disordered" evidence="1">
    <location>
        <begin position="65"/>
        <end position="110"/>
    </location>
</feature>
<dbReference type="EMBL" id="JAWDGP010005700">
    <property type="protein sequence ID" value="KAK3753597.1"/>
    <property type="molecule type" value="Genomic_DNA"/>
</dbReference>
<keyword evidence="3" id="KW-1185">Reference proteome</keyword>
<reference evidence="2" key="1">
    <citation type="journal article" date="2023" name="G3 (Bethesda)">
        <title>A reference genome for the long-term kleptoplast-retaining sea slug Elysia crispata morphotype clarki.</title>
        <authorList>
            <person name="Eastman K.E."/>
            <person name="Pendleton A.L."/>
            <person name="Shaikh M.A."/>
            <person name="Suttiyut T."/>
            <person name="Ogas R."/>
            <person name="Tomko P."/>
            <person name="Gavelis G."/>
            <person name="Widhalm J.R."/>
            <person name="Wisecaver J.H."/>
        </authorList>
    </citation>
    <scope>NUCLEOTIDE SEQUENCE</scope>
    <source>
        <strain evidence="2">ECLA1</strain>
    </source>
</reference>
<organism evidence="2 3">
    <name type="scientific">Elysia crispata</name>
    <name type="common">lettuce slug</name>
    <dbReference type="NCBI Taxonomy" id="231223"/>
    <lineage>
        <taxon>Eukaryota</taxon>
        <taxon>Metazoa</taxon>
        <taxon>Spiralia</taxon>
        <taxon>Lophotrochozoa</taxon>
        <taxon>Mollusca</taxon>
        <taxon>Gastropoda</taxon>
        <taxon>Heterobranchia</taxon>
        <taxon>Euthyneura</taxon>
        <taxon>Panpulmonata</taxon>
        <taxon>Sacoglossa</taxon>
        <taxon>Placobranchoidea</taxon>
        <taxon>Plakobranchidae</taxon>
        <taxon>Elysia</taxon>
    </lineage>
</organism>